<gene>
    <name evidence="3" type="ORF">MYCTH_2305611</name>
</gene>
<dbReference type="RefSeq" id="XP_003663592.1">
    <property type="nucleotide sequence ID" value="XM_003663544.1"/>
</dbReference>
<dbReference type="HOGENOM" id="CLU_003433_3_0_1"/>
<feature type="domain" description="Aminotransferase class V" evidence="2">
    <location>
        <begin position="76"/>
        <end position="263"/>
    </location>
</feature>
<evidence type="ECO:0000259" key="2">
    <source>
        <dbReference type="Pfam" id="PF00266"/>
    </source>
</evidence>
<dbReference type="InterPro" id="IPR015421">
    <property type="entry name" value="PyrdxlP-dep_Trfase_major"/>
</dbReference>
<organism evidence="3 4">
    <name type="scientific">Thermothelomyces thermophilus (strain ATCC 42464 / BCRC 31852 / DSM 1799)</name>
    <name type="common">Sporotrichum thermophile</name>
    <dbReference type="NCBI Taxonomy" id="573729"/>
    <lineage>
        <taxon>Eukaryota</taxon>
        <taxon>Fungi</taxon>
        <taxon>Dikarya</taxon>
        <taxon>Ascomycota</taxon>
        <taxon>Pezizomycotina</taxon>
        <taxon>Sordariomycetes</taxon>
        <taxon>Sordariomycetidae</taxon>
        <taxon>Sordariales</taxon>
        <taxon>Chaetomiaceae</taxon>
        <taxon>Thermothelomyces</taxon>
    </lineage>
</organism>
<accession>G2QDN6</accession>
<reference evidence="3 4" key="1">
    <citation type="journal article" date="2011" name="Nat. Biotechnol.">
        <title>Comparative genomic analysis of the thermophilic biomass-degrading fungi Myceliophthora thermophila and Thielavia terrestris.</title>
        <authorList>
            <person name="Berka R.M."/>
            <person name="Grigoriev I.V."/>
            <person name="Otillar R."/>
            <person name="Salamov A."/>
            <person name="Grimwood J."/>
            <person name="Reid I."/>
            <person name="Ishmael N."/>
            <person name="John T."/>
            <person name="Darmond C."/>
            <person name="Moisan M.-C."/>
            <person name="Henrissat B."/>
            <person name="Coutinho P.M."/>
            <person name="Lombard V."/>
            <person name="Natvig D.O."/>
            <person name="Lindquist E."/>
            <person name="Schmutz J."/>
            <person name="Lucas S."/>
            <person name="Harris P."/>
            <person name="Powlowski J."/>
            <person name="Bellemare A."/>
            <person name="Taylor D."/>
            <person name="Butler G."/>
            <person name="de Vries R.P."/>
            <person name="Allijn I.E."/>
            <person name="van den Brink J."/>
            <person name="Ushinsky S."/>
            <person name="Storms R."/>
            <person name="Powell A.J."/>
            <person name="Paulsen I.T."/>
            <person name="Elbourne L.D.H."/>
            <person name="Baker S.E."/>
            <person name="Magnuson J."/>
            <person name="LaBoissiere S."/>
            <person name="Clutterbuck A.J."/>
            <person name="Martinez D."/>
            <person name="Wogulis M."/>
            <person name="de Leon A.L."/>
            <person name="Rey M.W."/>
            <person name="Tsang A."/>
        </authorList>
    </citation>
    <scope>NUCLEOTIDE SEQUENCE [LARGE SCALE GENOMIC DNA]</scope>
    <source>
        <strain evidence="4">ATCC 42464 / BCRC 31852 / DSM 1799</strain>
    </source>
</reference>
<dbReference type="GeneID" id="11509704"/>
<dbReference type="SUPFAM" id="SSF53383">
    <property type="entry name" value="PLP-dependent transferases"/>
    <property type="match status" value="1"/>
</dbReference>
<keyword evidence="1" id="KW-0663">Pyridoxal phosphate</keyword>
<proteinExistence type="predicted"/>
<dbReference type="STRING" id="573729.G2QDN6"/>
<dbReference type="AlphaFoldDB" id="G2QDN6"/>
<dbReference type="InterPro" id="IPR000192">
    <property type="entry name" value="Aminotrans_V_dom"/>
</dbReference>
<sequence>MDASQELPVREKANVDANKAGVVEFGHRLRDEHFMIDPSFRNLNHGSFGTYPRAIQAKMREYQDLAEARPDPFIRYDQTRLLDESREAVARLLRAPVDTCVFVPNASVGVNTVLRNLVWNGDGRDEILYFSTIYGGYAKTIDYVVEDRAGAVGARCIDLSYPCEDDAVVAAFHAAVDASVREGRRPRVCLFDVVSSLPGVRFPFEAVTAACRERGLLSLVDGAQGVGMVDLDLPAVDPDFFVSNCHKWLHVPRGCAVLYVPLRNQPLIRSTLPTSHGFVPRAVAGGGNRFNPLPPSTKSEFVNNFEFVGSIDYSPYLCVKDAIRWREEVLGGEERIRDALVAMAREGGRRAAEILGTHVLDNASRSLTRCAMVNVALPLAMQPDEGEELRADLEGVPAIPKSETGAVLNWILRTLMDEYNTFVALFFHGGRYWMRLSAQVYLELEDFEWAGRTLKAVCERVAKGEYKA</sequence>
<dbReference type="InterPro" id="IPR015424">
    <property type="entry name" value="PyrdxlP-dep_Trfase"/>
</dbReference>
<dbReference type="eggNOG" id="KOG1549">
    <property type="taxonomic scope" value="Eukaryota"/>
</dbReference>
<dbReference type="InParanoid" id="G2QDN6"/>
<evidence type="ECO:0000256" key="1">
    <source>
        <dbReference type="ARBA" id="ARBA00022898"/>
    </source>
</evidence>
<dbReference type="Gene3D" id="3.40.640.10">
    <property type="entry name" value="Type I PLP-dependent aspartate aminotransferase-like (Major domain)"/>
    <property type="match status" value="1"/>
</dbReference>
<keyword evidence="4" id="KW-1185">Reference proteome</keyword>
<dbReference type="EMBL" id="CP003004">
    <property type="protein sequence ID" value="AEO58347.1"/>
    <property type="molecule type" value="Genomic_DNA"/>
</dbReference>
<dbReference type="PANTHER" id="PTHR43092">
    <property type="entry name" value="L-CYSTEINE DESULFHYDRASE"/>
    <property type="match status" value="1"/>
</dbReference>
<dbReference type="OMA" id="DDHRANG"/>
<dbReference type="Proteomes" id="UP000007322">
    <property type="component" value="Chromosome 3"/>
</dbReference>
<evidence type="ECO:0000313" key="3">
    <source>
        <dbReference type="EMBL" id="AEO58347.1"/>
    </source>
</evidence>
<protein>
    <recommendedName>
        <fullName evidence="2">Aminotransferase class V domain-containing protein</fullName>
    </recommendedName>
</protein>
<dbReference type="VEuPathDB" id="FungiDB:MYCTH_2305611"/>
<dbReference type="Pfam" id="PF00266">
    <property type="entry name" value="Aminotran_5"/>
    <property type="match status" value="1"/>
</dbReference>
<dbReference type="PANTHER" id="PTHR43092:SF2">
    <property type="entry name" value="HERCYNYLCYSTEINE SULFOXIDE LYASE"/>
    <property type="match status" value="1"/>
</dbReference>
<dbReference type="KEGG" id="mtm:MYCTH_2305611"/>
<dbReference type="OrthoDB" id="5978656at2759"/>
<evidence type="ECO:0000313" key="4">
    <source>
        <dbReference type="Proteomes" id="UP000007322"/>
    </source>
</evidence>
<name>G2QDN6_THET4</name>